<dbReference type="EMBL" id="CP124755">
    <property type="protein sequence ID" value="WGZ91972.1"/>
    <property type="molecule type" value="Genomic_DNA"/>
</dbReference>
<dbReference type="Proteomes" id="UP001300672">
    <property type="component" value="Chromosome"/>
</dbReference>
<proteinExistence type="predicted"/>
<reference evidence="1" key="2">
    <citation type="submission" date="2023-04" db="EMBL/GenBank/DDBJ databases">
        <authorList>
            <person name="Beletskiy A.V."/>
            <person name="Mardanov A.V."/>
            <person name="Ravin N.V."/>
        </authorList>
    </citation>
    <scope>NUCLEOTIDE SEQUENCE</scope>
    <source>
        <strain evidence="1">GKL-01</strain>
    </source>
</reference>
<sequence length="107" mass="11828">MGYIRHHAIIVTSADQAALKRAHDKAFEIFKDIAPITPEAVNGYASFLIAPDGGKEGRERSEQGDAARDTFIAWLEQSRNEDGFTELDYVEVQFGDDEGVSLLLRAS</sequence>
<evidence type="ECO:0000313" key="1">
    <source>
        <dbReference type="EMBL" id="WGZ91972.1"/>
    </source>
</evidence>
<accession>A0AA95H6W9</accession>
<dbReference type="AlphaFoldDB" id="A0AA95H6W9"/>
<organism evidence="1">
    <name type="scientific">Candidatus Thiocaldithrix dubininis</name>
    <dbReference type="NCBI Taxonomy" id="3080823"/>
    <lineage>
        <taxon>Bacteria</taxon>
        <taxon>Pseudomonadati</taxon>
        <taxon>Pseudomonadota</taxon>
        <taxon>Gammaproteobacteria</taxon>
        <taxon>Thiotrichales</taxon>
        <taxon>Thiotrichaceae</taxon>
        <taxon>Candidatus Thiocaldithrix</taxon>
    </lineage>
</organism>
<gene>
    <name evidence="1" type="ORF">QJT80_05700</name>
</gene>
<protein>
    <submittedName>
        <fullName evidence="1">Uncharacterized protein</fullName>
    </submittedName>
</protein>
<dbReference type="KEGG" id="tdu:QJT80_05700"/>
<reference evidence="1" key="1">
    <citation type="journal article" date="2023" name="Int. J. Mol. Sci.">
        <title>Metagenomics Revealed a New Genus 'Candidatus Thiocaldithrix dubininis' gen. nov., sp. nov. and a New Species 'Candidatus Thiothrix putei' sp. nov. in the Family Thiotrichaceae, Some Members of Which Have Traits of Both Na+- and H+-Motive Energetics.</title>
        <authorList>
            <person name="Ravin N.V."/>
            <person name="Muntyan M.S."/>
            <person name="Smolyakov D.D."/>
            <person name="Rudenko T.S."/>
            <person name="Beletsky A.V."/>
            <person name="Mardanov A.V."/>
            <person name="Grabovich M.Y."/>
        </authorList>
    </citation>
    <scope>NUCLEOTIDE SEQUENCE</scope>
    <source>
        <strain evidence="1">GKL-01</strain>
    </source>
</reference>
<name>A0AA95H6W9_9GAMM</name>